<keyword evidence="2" id="KW-1185">Reference proteome</keyword>
<sequence length="177" mass="19975">MSTDGCQQTSVSFAADLITPSLGPIYSMLITQAGLLKLLYSLLLFNQENSKPERISPTEDANNIYSHYKSLYLSTVLTRKHPASSTTMARSCATHAETPSTETNFVLRDYFRMAQTARWTAHDLKGVKEITNSSGVVRLPGWGPHDIFSLLGWRRCKQWRLTDVRLFPDCLIGRFEV</sequence>
<dbReference type="EMBL" id="KL596754">
    <property type="protein sequence ID" value="KER26188.1"/>
    <property type="molecule type" value="Genomic_DNA"/>
</dbReference>
<evidence type="ECO:0000313" key="1">
    <source>
        <dbReference type="EMBL" id="KER26188.1"/>
    </source>
</evidence>
<dbReference type="KEGG" id="ovi:T265_14062"/>
<dbReference type="Proteomes" id="UP000054324">
    <property type="component" value="Unassembled WGS sequence"/>
</dbReference>
<dbReference type="RefSeq" id="XP_009170097.1">
    <property type="nucleotide sequence ID" value="XM_009171833.1"/>
</dbReference>
<protein>
    <submittedName>
        <fullName evidence="1">Uncharacterized protein</fullName>
    </submittedName>
</protein>
<name>A0A074ZG76_OPIVI</name>
<gene>
    <name evidence="1" type="ORF">T265_14062</name>
</gene>
<reference evidence="1 2" key="1">
    <citation type="submission" date="2013-11" db="EMBL/GenBank/DDBJ databases">
        <title>Opisthorchis viverrini - life in the bile duct.</title>
        <authorList>
            <person name="Young N.D."/>
            <person name="Nagarajan N."/>
            <person name="Lin S.J."/>
            <person name="Korhonen P.K."/>
            <person name="Jex A.R."/>
            <person name="Hall R.S."/>
            <person name="Safavi-Hemami H."/>
            <person name="Kaewkong W."/>
            <person name="Bertrand D."/>
            <person name="Gao S."/>
            <person name="Seet Q."/>
            <person name="Wongkham S."/>
            <person name="Teh B.T."/>
            <person name="Wongkham C."/>
            <person name="Intapan P.M."/>
            <person name="Maleewong W."/>
            <person name="Yang X."/>
            <person name="Hu M."/>
            <person name="Wang Z."/>
            <person name="Hofmann A."/>
            <person name="Sternberg P.W."/>
            <person name="Tan P."/>
            <person name="Wang J."/>
            <person name="Gasser R.B."/>
        </authorList>
    </citation>
    <scope>NUCLEOTIDE SEQUENCE [LARGE SCALE GENOMIC DNA]</scope>
</reference>
<dbReference type="AlphaFoldDB" id="A0A074ZG76"/>
<evidence type="ECO:0000313" key="2">
    <source>
        <dbReference type="Proteomes" id="UP000054324"/>
    </source>
</evidence>
<dbReference type="CTD" id="20328228"/>
<organism evidence="1 2">
    <name type="scientific">Opisthorchis viverrini</name>
    <name type="common">Southeast Asian liver fluke</name>
    <dbReference type="NCBI Taxonomy" id="6198"/>
    <lineage>
        <taxon>Eukaryota</taxon>
        <taxon>Metazoa</taxon>
        <taxon>Spiralia</taxon>
        <taxon>Lophotrochozoa</taxon>
        <taxon>Platyhelminthes</taxon>
        <taxon>Trematoda</taxon>
        <taxon>Digenea</taxon>
        <taxon>Opisthorchiida</taxon>
        <taxon>Opisthorchiata</taxon>
        <taxon>Opisthorchiidae</taxon>
        <taxon>Opisthorchis</taxon>
    </lineage>
</organism>
<proteinExistence type="predicted"/>
<dbReference type="GeneID" id="20328228"/>
<accession>A0A074ZG76</accession>